<evidence type="ECO:0000256" key="1">
    <source>
        <dbReference type="SAM" id="MobiDB-lite"/>
    </source>
</evidence>
<organism evidence="2 3">
    <name type="scientific">Caerostris extrusa</name>
    <name type="common">Bark spider</name>
    <name type="synonym">Caerostris bankana</name>
    <dbReference type="NCBI Taxonomy" id="172846"/>
    <lineage>
        <taxon>Eukaryota</taxon>
        <taxon>Metazoa</taxon>
        <taxon>Ecdysozoa</taxon>
        <taxon>Arthropoda</taxon>
        <taxon>Chelicerata</taxon>
        <taxon>Arachnida</taxon>
        <taxon>Araneae</taxon>
        <taxon>Araneomorphae</taxon>
        <taxon>Entelegynae</taxon>
        <taxon>Araneoidea</taxon>
        <taxon>Araneidae</taxon>
        <taxon>Caerostris</taxon>
    </lineage>
</organism>
<feature type="compositionally biased region" description="Polar residues" evidence="1">
    <location>
        <begin position="102"/>
        <end position="114"/>
    </location>
</feature>
<dbReference type="EMBL" id="BPLR01018085">
    <property type="protein sequence ID" value="GIY96770.1"/>
    <property type="molecule type" value="Genomic_DNA"/>
</dbReference>
<dbReference type="AlphaFoldDB" id="A0AAV4XRF3"/>
<accession>A0AAV4XRF3</accession>
<feature type="region of interest" description="Disordered" evidence="1">
    <location>
        <begin position="97"/>
        <end position="122"/>
    </location>
</feature>
<reference evidence="2 3" key="1">
    <citation type="submission" date="2021-06" db="EMBL/GenBank/DDBJ databases">
        <title>Caerostris extrusa draft genome.</title>
        <authorList>
            <person name="Kono N."/>
            <person name="Arakawa K."/>
        </authorList>
    </citation>
    <scope>NUCLEOTIDE SEQUENCE [LARGE SCALE GENOMIC DNA]</scope>
</reference>
<dbReference type="Proteomes" id="UP001054945">
    <property type="component" value="Unassembled WGS sequence"/>
</dbReference>
<evidence type="ECO:0000313" key="2">
    <source>
        <dbReference type="EMBL" id="GIY96770.1"/>
    </source>
</evidence>
<evidence type="ECO:0000313" key="3">
    <source>
        <dbReference type="Proteomes" id="UP001054945"/>
    </source>
</evidence>
<proteinExistence type="predicted"/>
<gene>
    <name evidence="2" type="ORF">CEXT_270481</name>
</gene>
<name>A0AAV4XRF3_CAEEX</name>
<protein>
    <submittedName>
        <fullName evidence="2">Uncharacterized protein</fullName>
    </submittedName>
</protein>
<sequence length="122" mass="13512">MIGMIGETLGSTCPWQTYNDNYYFNNFPLSEFFPFSGTAPTFSQNTSQTIPNIYPPLKWVQRHAKILRASCLSAACKEIVGNSNISFIQGNIRALNEGDSGGSSQSNDLISSPGNPWRENRK</sequence>
<keyword evidence="3" id="KW-1185">Reference proteome</keyword>
<comment type="caution">
    <text evidence="2">The sequence shown here is derived from an EMBL/GenBank/DDBJ whole genome shotgun (WGS) entry which is preliminary data.</text>
</comment>